<name>A6G7C7_9BACT</name>
<evidence type="ECO:0000256" key="3">
    <source>
        <dbReference type="ARBA" id="ARBA00022763"/>
    </source>
</evidence>
<dbReference type="SUPFAM" id="SSF55874">
    <property type="entry name" value="ATPase domain of HSP90 chaperone/DNA topoisomerase II/histidine kinase"/>
    <property type="match status" value="1"/>
</dbReference>
<dbReference type="InterPro" id="IPR037198">
    <property type="entry name" value="MutL_C_sf"/>
</dbReference>
<dbReference type="SMART" id="SM01340">
    <property type="entry name" value="DNA_mis_repair"/>
    <property type="match status" value="1"/>
</dbReference>
<dbReference type="InterPro" id="IPR038973">
    <property type="entry name" value="MutL/Mlh/Pms-like"/>
</dbReference>
<dbReference type="Pfam" id="PF01119">
    <property type="entry name" value="DNA_mis_repair"/>
    <property type="match status" value="1"/>
</dbReference>
<dbReference type="InterPro" id="IPR036890">
    <property type="entry name" value="HATPase_C_sf"/>
</dbReference>
<dbReference type="Proteomes" id="UP000005801">
    <property type="component" value="Unassembled WGS sequence"/>
</dbReference>
<evidence type="ECO:0000313" key="9">
    <source>
        <dbReference type="Proteomes" id="UP000005801"/>
    </source>
</evidence>
<accession>A6G7C7</accession>
<keyword evidence="9" id="KW-1185">Reference proteome</keyword>
<organism evidence="8 9">
    <name type="scientific">Plesiocystis pacifica SIR-1</name>
    <dbReference type="NCBI Taxonomy" id="391625"/>
    <lineage>
        <taxon>Bacteria</taxon>
        <taxon>Pseudomonadati</taxon>
        <taxon>Myxococcota</taxon>
        <taxon>Polyangia</taxon>
        <taxon>Nannocystales</taxon>
        <taxon>Nannocystaceae</taxon>
        <taxon>Plesiocystis</taxon>
    </lineage>
</organism>
<dbReference type="PROSITE" id="PS00058">
    <property type="entry name" value="DNA_MISMATCH_REPAIR_1"/>
    <property type="match status" value="1"/>
</dbReference>
<dbReference type="HAMAP" id="MF_00149">
    <property type="entry name" value="DNA_mis_repair"/>
    <property type="match status" value="1"/>
</dbReference>
<dbReference type="eggNOG" id="COG0323">
    <property type="taxonomic scope" value="Bacteria"/>
</dbReference>
<evidence type="ECO:0000256" key="4">
    <source>
        <dbReference type="ARBA" id="ARBA00023204"/>
    </source>
</evidence>
<reference evidence="8 9" key="1">
    <citation type="submission" date="2007-06" db="EMBL/GenBank/DDBJ databases">
        <authorList>
            <person name="Shimkets L."/>
            <person name="Ferriera S."/>
            <person name="Johnson J."/>
            <person name="Kravitz S."/>
            <person name="Beeson K."/>
            <person name="Sutton G."/>
            <person name="Rogers Y.-H."/>
            <person name="Friedman R."/>
            <person name="Frazier M."/>
            <person name="Venter J.C."/>
        </authorList>
    </citation>
    <scope>NUCLEOTIDE SEQUENCE [LARGE SCALE GENOMIC DNA]</scope>
    <source>
        <strain evidence="8 9">SIR-1</strain>
    </source>
</reference>
<dbReference type="GO" id="GO:0006298">
    <property type="term" value="P:mismatch repair"/>
    <property type="evidence" value="ECO:0007669"/>
    <property type="project" value="UniProtKB-UniRule"/>
</dbReference>
<dbReference type="InterPro" id="IPR014721">
    <property type="entry name" value="Ribsml_uS5_D2-typ_fold_subgr"/>
</dbReference>
<sequence>MADGAAESSTDDEPRIAVLSAALADQIAAGEVVERPASIVKELVDNAVDAGARRVEVELTGGGRDGIRVVDDGRGIHAEDLPLALTRHATSKLDDPAQLIEIRTLGFRGEALASIAAVARVDLRSRRRGEGVGHRARSVPGEALSVEPIGMPEGTQVSIEALFANVPARRKFLRSEATEVGHCVDAVIRIALVHPGVQFKLRHNGRKLLELAAGDLGARVSSLLTRRGGTGPYLHVAGERRGVEVEAWLAPPEGASRQRNASFVVVRRRVVRERTLAKMLRELYAERLPAQRHPVACLFVEPPPGTVDVNVHPQKSEVRFSSAQDVFAAVREVLDEGSAGAPWRTAEGAAIPDDGAWPEPGPGAGASVARDEGSSSEGARAALAEWSRRGGLGASPEPPRARGGSGAGSSRGGYRLGTRASSGSYGEYKATLRTDVDRLRMRYDLDRGRKLGAPERGSEAGARPSSKPLPGPALPMPLAFDAPPEEAPQASLPAQRAPEREEAPVTAWPQLLAVLPGASAASPRPVALFEFEGAVLAVDLCALRAELVRRRLIAELAEVPAGERVPAQGLLEPVVVEVEGKERALLLDGRERLAEVGVDLDDFGSEAVVVRAVPAVMRSLLSPASVAKFLTRLTPWLRLRMRETQADTGAAHGVAEGFVEAATASAVEAGFGDAELGALAGRHARRWLAEALREHGGSVDALCSVPGVRRWTASELVGERR</sequence>
<dbReference type="STRING" id="391625.PPSIR1_08751"/>
<dbReference type="Gene3D" id="3.30.1370.100">
    <property type="entry name" value="MutL, C-terminal domain, regulatory subdomain"/>
    <property type="match status" value="1"/>
</dbReference>
<dbReference type="GO" id="GO:0032300">
    <property type="term" value="C:mismatch repair complex"/>
    <property type="evidence" value="ECO:0007669"/>
    <property type="project" value="InterPro"/>
</dbReference>
<dbReference type="Pfam" id="PF13589">
    <property type="entry name" value="HATPase_c_3"/>
    <property type="match status" value="1"/>
</dbReference>
<keyword evidence="3 5" id="KW-0227">DNA damage</keyword>
<dbReference type="GO" id="GO:0016887">
    <property type="term" value="F:ATP hydrolysis activity"/>
    <property type="evidence" value="ECO:0007669"/>
    <property type="project" value="InterPro"/>
</dbReference>
<dbReference type="AlphaFoldDB" id="A6G7C7"/>
<dbReference type="Pfam" id="PF08676">
    <property type="entry name" value="MutL_C"/>
    <property type="match status" value="1"/>
</dbReference>
<dbReference type="GO" id="GO:0140664">
    <property type="term" value="F:ATP-dependent DNA damage sensor activity"/>
    <property type="evidence" value="ECO:0007669"/>
    <property type="project" value="InterPro"/>
</dbReference>
<evidence type="ECO:0000256" key="1">
    <source>
        <dbReference type="ARBA" id="ARBA00006082"/>
    </source>
</evidence>
<dbReference type="SUPFAM" id="SSF118116">
    <property type="entry name" value="DNA mismatch repair protein MutL"/>
    <property type="match status" value="1"/>
</dbReference>
<protein>
    <recommendedName>
        <fullName evidence="2 5">DNA mismatch repair protein MutL</fullName>
    </recommendedName>
</protein>
<dbReference type="EMBL" id="ABCS01000033">
    <property type="protein sequence ID" value="EDM78261.1"/>
    <property type="molecule type" value="Genomic_DNA"/>
</dbReference>
<dbReference type="PANTHER" id="PTHR10073:SF12">
    <property type="entry name" value="DNA MISMATCH REPAIR PROTEIN MLH1"/>
    <property type="match status" value="1"/>
</dbReference>
<dbReference type="RefSeq" id="WP_006972622.1">
    <property type="nucleotide sequence ID" value="NZ_ABCS01000033.1"/>
</dbReference>
<dbReference type="GO" id="GO:0005524">
    <property type="term" value="F:ATP binding"/>
    <property type="evidence" value="ECO:0007669"/>
    <property type="project" value="InterPro"/>
</dbReference>
<evidence type="ECO:0000256" key="5">
    <source>
        <dbReference type="HAMAP-Rule" id="MF_00149"/>
    </source>
</evidence>
<feature type="compositionally biased region" description="Basic and acidic residues" evidence="6">
    <location>
        <begin position="447"/>
        <end position="458"/>
    </location>
</feature>
<feature type="region of interest" description="Disordered" evidence="6">
    <location>
        <begin position="339"/>
        <end position="424"/>
    </location>
</feature>
<dbReference type="InterPro" id="IPR013507">
    <property type="entry name" value="DNA_mismatch_S5_2-like"/>
</dbReference>
<dbReference type="Gene3D" id="3.30.565.10">
    <property type="entry name" value="Histidine kinase-like ATPase, C-terminal domain"/>
    <property type="match status" value="1"/>
</dbReference>
<evidence type="ECO:0000259" key="7">
    <source>
        <dbReference type="SMART" id="SM01340"/>
    </source>
</evidence>
<dbReference type="InterPro" id="IPR020667">
    <property type="entry name" value="DNA_mismatch_repair_MutL"/>
</dbReference>
<dbReference type="CDD" id="cd00782">
    <property type="entry name" value="MutL_Trans"/>
    <property type="match status" value="1"/>
</dbReference>
<evidence type="ECO:0000256" key="6">
    <source>
        <dbReference type="SAM" id="MobiDB-lite"/>
    </source>
</evidence>
<dbReference type="InterPro" id="IPR042121">
    <property type="entry name" value="MutL_C_regsub"/>
</dbReference>
<feature type="compositionally biased region" description="Gly residues" evidence="6">
    <location>
        <begin position="403"/>
        <end position="415"/>
    </location>
</feature>
<feature type="region of interest" description="Disordered" evidence="6">
    <location>
        <begin position="447"/>
        <end position="494"/>
    </location>
</feature>
<dbReference type="InterPro" id="IPR002099">
    <property type="entry name" value="MutL/Mlh/PMS"/>
</dbReference>
<dbReference type="InterPro" id="IPR014790">
    <property type="entry name" value="MutL_C"/>
</dbReference>
<dbReference type="NCBIfam" id="TIGR00585">
    <property type="entry name" value="mutl"/>
    <property type="match status" value="1"/>
</dbReference>
<feature type="domain" description="DNA mismatch repair protein S5" evidence="7">
    <location>
        <begin position="213"/>
        <end position="335"/>
    </location>
</feature>
<dbReference type="FunFam" id="3.30.565.10:FF:000003">
    <property type="entry name" value="DNA mismatch repair endonuclease MutL"/>
    <property type="match status" value="1"/>
</dbReference>
<gene>
    <name evidence="5 8" type="primary">mutL</name>
    <name evidence="8" type="ORF">PPSIR1_08751</name>
</gene>
<dbReference type="Gene3D" id="3.30.230.10">
    <property type="match status" value="1"/>
</dbReference>
<proteinExistence type="inferred from homology"/>
<keyword evidence="4 5" id="KW-0234">DNA repair</keyword>
<dbReference type="GO" id="GO:0030983">
    <property type="term" value="F:mismatched DNA binding"/>
    <property type="evidence" value="ECO:0007669"/>
    <property type="project" value="InterPro"/>
</dbReference>
<dbReference type="PANTHER" id="PTHR10073">
    <property type="entry name" value="DNA MISMATCH REPAIR PROTEIN MLH, PMS, MUTL"/>
    <property type="match status" value="1"/>
</dbReference>
<dbReference type="OrthoDB" id="9763467at2"/>
<evidence type="ECO:0000256" key="2">
    <source>
        <dbReference type="ARBA" id="ARBA00021975"/>
    </source>
</evidence>
<dbReference type="InterPro" id="IPR014762">
    <property type="entry name" value="DNA_mismatch_repair_CS"/>
</dbReference>
<comment type="function">
    <text evidence="5">This protein is involved in the repair of mismatches in DNA. It is required for dam-dependent methyl-directed DNA mismatch repair. May act as a 'molecular matchmaker', a protein that promotes the formation of a stable complex between two or more DNA-binding proteins in an ATP-dependent manner without itself being part of a final effector complex.</text>
</comment>
<comment type="caution">
    <text evidence="8">The sequence shown here is derived from an EMBL/GenBank/DDBJ whole genome shotgun (WGS) entry which is preliminary data.</text>
</comment>
<comment type="similarity">
    <text evidence="1 5">Belongs to the DNA mismatch repair MutL/HexB family.</text>
</comment>
<dbReference type="SUPFAM" id="SSF54211">
    <property type="entry name" value="Ribosomal protein S5 domain 2-like"/>
    <property type="match status" value="1"/>
</dbReference>
<evidence type="ECO:0000313" key="8">
    <source>
        <dbReference type="EMBL" id="EDM78261.1"/>
    </source>
</evidence>
<dbReference type="CDD" id="cd16926">
    <property type="entry name" value="HATPase_MutL-MLH-PMS-like"/>
    <property type="match status" value="1"/>
</dbReference>
<dbReference type="InterPro" id="IPR020568">
    <property type="entry name" value="Ribosomal_Su5_D2-typ_SF"/>
</dbReference>